<dbReference type="RefSeq" id="WP_310501221.1">
    <property type="nucleotide sequence ID" value="NZ_JAVDSB010000012.1"/>
</dbReference>
<protein>
    <recommendedName>
        <fullName evidence="3">Nucleoside 2-deoxyribosyltransferase</fullName>
    </recommendedName>
</protein>
<gene>
    <name evidence="1" type="ORF">J2736_004977</name>
</gene>
<name>A0ABU1P1Z7_9BACL</name>
<dbReference type="Proteomes" id="UP001267290">
    <property type="component" value="Unassembled WGS sequence"/>
</dbReference>
<sequence length="102" mass="12073">MRLLEFIYNDFVVFDFEGYDTGVDLLDIIKIIRSQINPEKIEYIGITDMKGYFIKNNIKVLIEHNQWTGNTFKYEVGNEHNIEVVRQWANTVFNIVKANILK</sequence>
<dbReference type="EMBL" id="JAVDSB010000012">
    <property type="protein sequence ID" value="MDR6553767.1"/>
    <property type="molecule type" value="Genomic_DNA"/>
</dbReference>
<reference evidence="1 2" key="1">
    <citation type="submission" date="2023-07" db="EMBL/GenBank/DDBJ databases">
        <title>Sorghum-associated microbial communities from plants grown in Nebraska, USA.</title>
        <authorList>
            <person name="Schachtman D."/>
        </authorList>
    </citation>
    <scope>NUCLEOTIDE SEQUENCE [LARGE SCALE GENOMIC DNA]</scope>
    <source>
        <strain evidence="1 2">CC258</strain>
    </source>
</reference>
<evidence type="ECO:0000313" key="2">
    <source>
        <dbReference type="Proteomes" id="UP001267290"/>
    </source>
</evidence>
<evidence type="ECO:0008006" key="3">
    <source>
        <dbReference type="Google" id="ProtNLM"/>
    </source>
</evidence>
<proteinExistence type="predicted"/>
<evidence type="ECO:0000313" key="1">
    <source>
        <dbReference type="EMBL" id="MDR6553767.1"/>
    </source>
</evidence>
<organism evidence="1 2">
    <name type="scientific">Paenibacillus qinlingensis</name>
    <dbReference type="NCBI Taxonomy" id="1837343"/>
    <lineage>
        <taxon>Bacteria</taxon>
        <taxon>Bacillati</taxon>
        <taxon>Bacillota</taxon>
        <taxon>Bacilli</taxon>
        <taxon>Bacillales</taxon>
        <taxon>Paenibacillaceae</taxon>
        <taxon>Paenibacillus</taxon>
    </lineage>
</organism>
<comment type="caution">
    <text evidence="1">The sequence shown here is derived from an EMBL/GenBank/DDBJ whole genome shotgun (WGS) entry which is preliminary data.</text>
</comment>
<accession>A0ABU1P1Z7</accession>
<keyword evidence="2" id="KW-1185">Reference proteome</keyword>